<sequence length="549" mass="59099">MSTSPDSPKFTLPRSSSKMAIGHLVHDVDLSDKDLSDLERELQTRHHERKSLPTEWLIPTRTPSPSELMYVDEVPESPILERPARPVSADSTFDMSFGLRRRAGQILREDRPASCLPSLPHADLTPPPAVPKAKSMSALRVTAEEEMEVNRLLGIQARCAPLSPPLPLTLAALEDVINTSCPSVEYGGCDKPLGPVRSPGSKNLTVLVEDWEPESPTPVRTIASQNPRGQPRKSGSASNDVVNGGSNDSAVSKCNLSTTPTIPSRSSSLFVEGPHGNYADHGSPSPVTSQESRHTTAVKQASSMDKAVSSLAEMLKDTLVIADPSERRPSPSSKSDLDFDFPEDAMWSDEVVAGNTAFNNENGHFEQERLLPMGSPVLHESMTWREAHGLTDADWGDANGGGSEMDVGSKDPSSPDLLDIESAFGQRSSFTPAPLGYVHIDELSFSSGALSHLSSGARTDSFGSVVDSDSDGQAHDTDIDGHKPEASIESDPSRAILPCTCCPNPSKMSFLYMHRGPLPTIAEVSDEESPTAQSRFWSTREQLVMASAT</sequence>
<dbReference type="KEGG" id="ccac:CcaHIS019_0704260"/>
<feature type="compositionally biased region" description="Low complexity" evidence="1">
    <location>
        <begin position="257"/>
        <end position="268"/>
    </location>
</feature>
<dbReference type="Proteomes" id="UP001233271">
    <property type="component" value="Chromosome 7b"/>
</dbReference>
<feature type="region of interest" description="Disordered" evidence="1">
    <location>
        <begin position="208"/>
        <end position="305"/>
    </location>
</feature>
<feature type="region of interest" description="Disordered" evidence="1">
    <location>
        <begin position="322"/>
        <end position="341"/>
    </location>
</feature>
<feature type="compositionally biased region" description="Basic and acidic residues" evidence="1">
    <location>
        <begin position="472"/>
        <end position="486"/>
    </location>
</feature>
<proteinExistence type="predicted"/>
<protein>
    <submittedName>
        <fullName evidence="2">Uncharacterized protein</fullName>
    </submittedName>
</protein>
<feature type="compositionally biased region" description="Polar residues" evidence="1">
    <location>
        <begin position="222"/>
        <end position="256"/>
    </location>
</feature>
<dbReference type="RefSeq" id="XP_060460110.1">
    <property type="nucleotide sequence ID" value="XM_060603858.1"/>
</dbReference>
<evidence type="ECO:0000313" key="2">
    <source>
        <dbReference type="EMBL" id="BEI94845.1"/>
    </source>
</evidence>
<evidence type="ECO:0000313" key="3">
    <source>
        <dbReference type="Proteomes" id="UP001233271"/>
    </source>
</evidence>
<name>A0AA48QZ14_9TREE</name>
<dbReference type="AlphaFoldDB" id="A0AA48QZ14"/>
<dbReference type="EMBL" id="AP028219">
    <property type="protein sequence ID" value="BEI94845.1"/>
    <property type="molecule type" value="Genomic_DNA"/>
</dbReference>
<reference evidence="2" key="1">
    <citation type="journal article" date="2023" name="BMC Genomics">
        <title>Chromosome-level genome assemblies of Cutaneotrichosporon spp. (Trichosporonales, Basidiomycota) reveal imbalanced evolution between nucleotide sequences and chromosome synteny.</title>
        <authorList>
            <person name="Kobayashi Y."/>
            <person name="Kayamori A."/>
            <person name="Aoki K."/>
            <person name="Shiwa Y."/>
            <person name="Matsutani M."/>
            <person name="Fujita N."/>
            <person name="Sugita T."/>
            <person name="Iwasaki W."/>
            <person name="Tanaka N."/>
            <person name="Takashima M."/>
        </authorList>
    </citation>
    <scope>NUCLEOTIDE SEQUENCE</scope>
    <source>
        <strain evidence="2">HIS019</strain>
    </source>
</reference>
<feature type="compositionally biased region" description="Polar residues" evidence="1">
    <location>
        <begin position="285"/>
        <end position="303"/>
    </location>
</feature>
<feature type="region of interest" description="Disordered" evidence="1">
    <location>
        <begin position="391"/>
        <end position="419"/>
    </location>
</feature>
<accession>A0AA48QZ14</accession>
<organism evidence="2 3">
    <name type="scientific">Cutaneotrichosporon cavernicola</name>
    <dbReference type="NCBI Taxonomy" id="279322"/>
    <lineage>
        <taxon>Eukaryota</taxon>
        <taxon>Fungi</taxon>
        <taxon>Dikarya</taxon>
        <taxon>Basidiomycota</taxon>
        <taxon>Agaricomycotina</taxon>
        <taxon>Tremellomycetes</taxon>
        <taxon>Trichosporonales</taxon>
        <taxon>Trichosporonaceae</taxon>
        <taxon>Cutaneotrichosporon</taxon>
    </lineage>
</organism>
<evidence type="ECO:0000256" key="1">
    <source>
        <dbReference type="SAM" id="MobiDB-lite"/>
    </source>
</evidence>
<feature type="region of interest" description="Disordered" evidence="1">
    <location>
        <begin position="42"/>
        <end position="66"/>
    </location>
</feature>
<dbReference type="GeneID" id="85498715"/>
<feature type="region of interest" description="Disordered" evidence="1">
    <location>
        <begin position="464"/>
        <end position="491"/>
    </location>
</feature>
<gene>
    <name evidence="2" type="ORF">CcaverHIS019_0704260</name>
</gene>
<keyword evidence="3" id="KW-1185">Reference proteome</keyword>